<keyword evidence="3" id="KW-1185">Reference proteome</keyword>
<proteinExistence type="predicted"/>
<feature type="region of interest" description="Disordered" evidence="1">
    <location>
        <begin position="388"/>
        <end position="508"/>
    </location>
</feature>
<feature type="compositionally biased region" description="Polar residues" evidence="1">
    <location>
        <begin position="486"/>
        <end position="497"/>
    </location>
</feature>
<feature type="region of interest" description="Disordered" evidence="1">
    <location>
        <begin position="1"/>
        <end position="43"/>
    </location>
</feature>
<dbReference type="GO" id="GO:0006325">
    <property type="term" value="P:chromatin organization"/>
    <property type="evidence" value="ECO:0007669"/>
    <property type="project" value="TreeGrafter"/>
</dbReference>
<dbReference type="GeneID" id="25910101"/>
<reference evidence="2 3" key="1">
    <citation type="submission" date="2011-02" db="EMBL/GenBank/DDBJ databases">
        <title>The Genome Sequence of Sphaeroforma arctica JP610.</title>
        <authorList>
            <consortium name="The Broad Institute Genome Sequencing Platform"/>
            <person name="Russ C."/>
            <person name="Cuomo C."/>
            <person name="Young S.K."/>
            <person name="Zeng Q."/>
            <person name="Gargeya S."/>
            <person name="Alvarado L."/>
            <person name="Berlin A."/>
            <person name="Chapman S.B."/>
            <person name="Chen Z."/>
            <person name="Freedman E."/>
            <person name="Gellesch M."/>
            <person name="Goldberg J."/>
            <person name="Griggs A."/>
            <person name="Gujja S."/>
            <person name="Heilman E."/>
            <person name="Heiman D."/>
            <person name="Howarth C."/>
            <person name="Mehta T."/>
            <person name="Neiman D."/>
            <person name="Pearson M."/>
            <person name="Roberts A."/>
            <person name="Saif S."/>
            <person name="Shea T."/>
            <person name="Shenoy N."/>
            <person name="Sisk P."/>
            <person name="Stolte C."/>
            <person name="Sykes S."/>
            <person name="White J."/>
            <person name="Yandava C."/>
            <person name="Burger G."/>
            <person name="Gray M.W."/>
            <person name="Holland P.W.H."/>
            <person name="King N."/>
            <person name="Lang F.B.F."/>
            <person name="Roger A.J."/>
            <person name="Ruiz-Trillo I."/>
            <person name="Haas B."/>
            <person name="Nusbaum C."/>
            <person name="Birren B."/>
        </authorList>
    </citation>
    <scope>NUCLEOTIDE SEQUENCE [LARGE SCALE GENOMIC DNA]</scope>
    <source>
        <strain evidence="2 3">JP610</strain>
    </source>
</reference>
<dbReference type="AlphaFoldDB" id="A0A0L0FMF5"/>
<dbReference type="InterPro" id="IPR040031">
    <property type="entry name" value="Codanin-1"/>
</dbReference>
<dbReference type="EMBL" id="KQ242592">
    <property type="protein sequence ID" value="KNC77954.1"/>
    <property type="molecule type" value="Genomic_DNA"/>
</dbReference>
<feature type="compositionally biased region" description="Basic and acidic residues" evidence="1">
    <location>
        <begin position="471"/>
        <end position="485"/>
    </location>
</feature>
<dbReference type="PANTHER" id="PTHR28678:SF1">
    <property type="entry name" value="CODANIN-1"/>
    <property type="match status" value="1"/>
</dbReference>
<dbReference type="PANTHER" id="PTHR28678">
    <property type="entry name" value="CODANIN-1"/>
    <property type="match status" value="1"/>
</dbReference>
<organism evidence="2 3">
    <name type="scientific">Sphaeroforma arctica JP610</name>
    <dbReference type="NCBI Taxonomy" id="667725"/>
    <lineage>
        <taxon>Eukaryota</taxon>
        <taxon>Ichthyosporea</taxon>
        <taxon>Ichthyophonida</taxon>
        <taxon>Sphaeroforma</taxon>
    </lineage>
</organism>
<evidence type="ECO:0000256" key="1">
    <source>
        <dbReference type="SAM" id="MobiDB-lite"/>
    </source>
</evidence>
<evidence type="ECO:0000313" key="3">
    <source>
        <dbReference type="Proteomes" id="UP000054560"/>
    </source>
</evidence>
<feature type="compositionally biased region" description="Polar residues" evidence="1">
    <location>
        <begin position="141"/>
        <end position="157"/>
    </location>
</feature>
<sequence length="508" mass="56214">MTKLESRMSATRPKNKVAGDKTQSQTSSGAMATQDSIDMGTSATLEEPENQVDFRGGRDAKELSDVETIVMIRRCAQLHAAIVSRLWSSQSVMHEVYLLISLLTCHTAHSATHSTTYTAFPSAAVHTPTTTTAGDPRWTDETPSVQTSDTRGTNNTSADASAMGGGLLCAFHSLSTVCYFATEVLAHLKCFVALMDSRSIDLLQDNVRLGFWNPHLQIFLATKLSQIRTRRMRDDSDRQSTKRFKPKNKLMNITMSYHNDDDRSGSGGRIEPPAIVHNRESCRDAFQNIVRERITASTAYGLLSNAHVPSNAHSQARAKEPLDKRIRKLMHDLHVDNVQWFAGLFVRQLLRIAVTPPDEEDVSTLADSKESPLTKLRKEDYTKFNQLSKRLTTNNTTTAPRHTPKDKRTQPPTHNTPNGTKQAARMTKQQLGDTKQAAHITKQLLEDAEQSAQISKQPLADAKGRVHNGTRMRDAAKSDGSHDSDSTPSDGQTSSAPDSLHDVTQYVI</sequence>
<dbReference type="RefSeq" id="XP_014151856.1">
    <property type="nucleotide sequence ID" value="XM_014296381.1"/>
</dbReference>
<accession>A0A0L0FMF5</accession>
<gene>
    <name evidence="2" type="ORF">SARC_09597</name>
</gene>
<evidence type="ECO:0000313" key="2">
    <source>
        <dbReference type="EMBL" id="KNC77954.1"/>
    </source>
</evidence>
<feature type="region of interest" description="Disordered" evidence="1">
    <location>
        <begin position="128"/>
        <end position="157"/>
    </location>
</feature>
<dbReference type="GO" id="GO:0005634">
    <property type="term" value="C:nucleus"/>
    <property type="evidence" value="ECO:0007669"/>
    <property type="project" value="TreeGrafter"/>
</dbReference>
<dbReference type="Proteomes" id="UP000054560">
    <property type="component" value="Unassembled WGS sequence"/>
</dbReference>
<feature type="compositionally biased region" description="Polar residues" evidence="1">
    <location>
        <begin position="410"/>
        <end position="433"/>
    </location>
</feature>
<name>A0A0L0FMF5_9EUKA</name>
<feature type="compositionally biased region" description="Polar residues" evidence="1">
    <location>
        <begin position="21"/>
        <end position="43"/>
    </location>
</feature>
<protein>
    <submittedName>
        <fullName evidence="2">Uncharacterized protein</fullName>
    </submittedName>
</protein>